<feature type="signal peptide" evidence="1">
    <location>
        <begin position="1"/>
        <end position="25"/>
    </location>
</feature>
<evidence type="ECO:0000313" key="2">
    <source>
        <dbReference type="EMBL" id="AKO52823.1"/>
    </source>
</evidence>
<dbReference type="InterPro" id="IPR019613">
    <property type="entry name" value="DUF4198"/>
</dbReference>
<dbReference type="Pfam" id="PF10670">
    <property type="entry name" value="DUF4198"/>
    <property type="match status" value="1"/>
</dbReference>
<keyword evidence="3" id="KW-1185">Reference proteome</keyword>
<dbReference type="KEGG" id="mpq:ABA45_10770"/>
<dbReference type="STRING" id="330734.ABA45_10770"/>
<proteinExistence type="predicted"/>
<reference evidence="2 3" key="1">
    <citation type="submission" date="2015-05" db="EMBL/GenBank/DDBJ databases">
        <title>Complete genome of Marinobacter psychrophilus strain 20041T isolated from sea-ice of the Canadian Basin.</title>
        <authorList>
            <person name="Song L."/>
            <person name="Ren L."/>
            <person name="Yu Y."/>
            <person name="Wang X."/>
        </authorList>
    </citation>
    <scope>NUCLEOTIDE SEQUENCE [LARGE SCALE GENOMIC DNA]</scope>
    <source>
        <strain evidence="2 3">20041</strain>
    </source>
</reference>
<evidence type="ECO:0000256" key="1">
    <source>
        <dbReference type="SAM" id="SignalP"/>
    </source>
</evidence>
<sequence>MTLKQLARRGALALLMLAIIAPAHAHRAWMLPSATVLSGDSAWLTVDAAISNSLFYFEHHAMNLSGLEIIGPQQQSLEAVNQARGRYRSVFDVELSQQGTYTLQIHNQGVFASYEMNGEQKRWRGTAEQLKDIPAAASNVKIREIDRRMQTFASLGAPTTNTFNSSGVGLEMQPITHPNDLFAGETAQFRFLMDGKPATDLNVVLIRAGIRYRDQVNAMNLTTNNLGEISVDWPEAGMYWLEVETQQPGKNVEGATRSLGYSATLEVLPL</sequence>
<protein>
    <submittedName>
        <fullName evidence="2">ABC transporter permease</fullName>
    </submittedName>
</protein>
<dbReference type="AlphaFoldDB" id="A0A0H4I4Y4"/>
<dbReference type="RefSeq" id="WP_048386027.1">
    <property type="nucleotide sequence ID" value="NZ_CP011494.1"/>
</dbReference>
<gene>
    <name evidence="2" type="ORF">ABA45_10770</name>
</gene>
<name>A0A0H4I4Y4_9GAMM</name>
<dbReference type="Proteomes" id="UP000036406">
    <property type="component" value="Chromosome"/>
</dbReference>
<keyword evidence="1" id="KW-0732">Signal</keyword>
<evidence type="ECO:0000313" key="3">
    <source>
        <dbReference type="Proteomes" id="UP000036406"/>
    </source>
</evidence>
<dbReference type="EMBL" id="CP011494">
    <property type="protein sequence ID" value="AKO52823.1"/>
    <property type="molecule type" value="Genomic_DNA"/>
</dbReference>
<accession>A0A0H4I4Y4</accession>
<organism evidence="2 3">
    <name type="scientific">Marinobacter psychrophilus</name>
    <dbReference type="NCBI Taxonomy" id="330734"/>
    <lineage>
        <taxon>Bacteria</taxon>
        <taxon>Pseudomonadati</taxon>
        <taxon>Pseudomonadota</taxon>
        <taxon>Gammaproteobacteria</taxon>
        <taxon>Pseudomonadales</taxon>
        <taxon>Marinobacteraceae</taxon>
        <taxon>Marinobacter</taxon>
    </lineage>
</organism>
<dbReference type="PATRIC" id="fig|330734.3.peg.2264"/>
<feature type="chain" id="PRO_5005206085" evidence="1">
    <location>
        <begin position="26"/>
        <end position="270"/>
    </location>
</feature>